<comment type="caution">
    <text evidence="7">The sequence shown here is derived from an EMBL/GenBank/DDBJ whole genome shotgun (WGS) entry which is preliminary data.</text>
</comment>
<evidence type="ECO:0000256" key="4">
    <source>
        <dbReference type="ARBA" id="ARBA00023203"/>
    </source>
</evidence>
<dbReference type="InterPro" id="IPR007204">
    <property type="entry name" value="ARPC3"/>
</dbReference>
<organism evidence="7 8">
    <name type="scientific">Phyllostomus discolor</name>
    <name type="common">pale spear-nosed bat</name>
    <dbReference type="NCBI Taxonomy" id="89673"/>
    <lineage>
        <taxon>Eukaryota</taxon>
        <taxon>Metazoa</taxon>
        <taxon>Chordata</taxon>
        <taxon>Craniata</taxon>
        <taxon>Vertebrata</taxon>
        <taxon>Euteleostomi</taxon>
        <taxon>Mammalia</taxon>
        <taxon>Eutheria</taxon>
        <taxon>Laurasiatheria</taxon>
        <taxon>Chiroptera</taxon>
        <taxon>Yangochiroptera</taxon>
        <taxon>Phyllostomidae</taxon>
        <taxon>Phyllostominae</taxon>
        <taxon>Phyllostomus</taxon>
    </lineage>
</organism>
<dbReference type="Gene3D" id="1.10.1760.10">
    <property type="entry name" value="Actin-related protein 2/3 complex subunit 3"/>
    <property type="match status" value="1"/>
</dbReference>
<dbReference type="GO" id="GO:0005885">
    <property type="term" value="C:Arp2/3 protein complex"/>
    <property type="evidence" value="ECO:0007669"/>
    <property type="project" value="InterPro"/>
</dbReference>
<dbReference type="GO" id="GO:0003779">
    <property type="term" value="F:actin binding"/>
    <property type="evidence" value="ECO:0007669"/>
    <property type="project" value="UniProtKB-KW"/>
</dbReference>
<dbReference type="Proteomes" id="UP000664940">
    <property type="component" value="Unassembled WGS sequence"/>
</dbReference>
<evidence type="ECO:0000256" key="3">
    <source>
        <dbReference type="ARBA" id="ARBA00022490"/>
    </source>
</evidence>
<evidence type="ECO:0000256" key="5">
    <source>
        <dbReference type="ARBA" id="ARBA00023212"/>
    </source>
</evidence>
<name>A0A834DHV3_9CHIR</name>
<protein>
    <submittedName>
        <fullName evidence="7">Actin related protein 2/3 complex subunit 3</fullName>
    </submittedName>
</protein>
<evidence type="ECO:0000256" key="2">
    <source>
        <dbReference type="ARBA" id="ARBA00010856"/>
    </source>
</evidence>
<dbReference type="GO" id="GO:0034314">
    <property type="term" value="P:Arp2/3 complex-mediated actin nucleation"/>
    <property type="evidence" value="ECO:0007669"/>
    <property type="project" value="InterPro"/>
</dbReference>
<comment type="subcellular location">
    <subcellularLocation>
        <location evidence="1">Cytoplasm</location>
        <location evidence="1">Cytoskeleton</location>
    </subcellularLocation>
</comment>
<accession>A0A834DHV3</accession>
<evidence type="ECO:0000256" key="6">
    <source>
        <dbReference type="ARBA" id="ARBA00045382"/>
    </source>
</evidence>
<reference evidence="7 8" key="1">
    <citation type="journal article" date="2020" name="Nature">
        <title>Six reference-quality genomes reveal evolution of bat adaptations.</title>
        <authorList>
            <person name="Jebb D."/>
            <person name="Huang Z."/>
            <person name="Pippel M."/>
            <person name="Hughes G.M."/>
            <person name="Lavrichenko K."/>
            <person name="Devanna P."/>
            <person name="Winkler S."/>
            <person name="Jermiin L.S."/>
            <person name="Skirmuntt E.C."/>
            <person name="Katzourakis A."/>
            <person name="Burkitt-Gray L."/>
            <person name="Ray D.A."/>
            <person name="Sullivan K.A.M."/>
            <person name="Roscito J.G."/>
            <person name="Kirilenko B.M."/>
            <person name="Davalos L.M."/>
            <person name="Corthals A.P."/>
            <person name="Power M.L."/>
            <person name="Jones G."/>
            <person name="Ransome R.D."/>
            <person name="Dechmann D.K.N."/>
            <person name="Locatelli A.G."/>
            <person name="Puechmaille S.J."/>
            <person name="Fedrigo O."/>
            <person name="Jarvis E.D."/>
            <person name="Hiller M."/>
            <person name="Vernes S.C."/>
            <person name="Myers E.W."/>
            <person name="Teeling E.C."/>
        </authorList>
    </citation>
    <scope>NUCLEOTIDE SEQUENCE [LARGE SCALE GENOMIC DNA]</scope>
    <source>
        <strain evidence="7">Bat1K_MPI-CBG_1</strain>
    </source>
</reference>
<dbReference type="Pfam" id="PF04062">
    <property type="entry name" value="P21-Arc"/>
    <property type="match status" value="1"/>
</dbReference>
<proteinExistence type="inferred from homology"/>
<evidence type="ECO:0000313" key="8">
    <source>
        <dbReference type="Proteomes" id="UP000664940"/>
    </source>
</evidence>
<dbReference type="AlphaFoldDB" id="A0A834DHV3"/>
<keyword evidence="5" id="KW-0206">Cytoskeleton</keyword>
<dbReference type="InterPro" id="IPR036753">
    <property type="entry name" value="ARPC3_sf"/>
</dbReference>
<evidence type="ECO:0000256" key="1">
    <source>
        <dbReference type="ARBA" id="ARBA00004245"/>
    </source>
</evidence>
<comment type="similarity">
    <text evidence="2">Belongs to the ARPC3 family.</text>
</comment>
<dbReference type="SUPFAM" id="SSF69060">
    <property type="entry name" value="Arp2/3 complex 21 kDa subunit ARPC3"/>
    <property type="match status" value="1"/>
</dbReference>
<gene>
    <name evidence="7" type="ORF">HJG60_001009</name>
</gene>
<keyword evidence="4" id="KW-0009">Actin-binding</keyword>
<comment type="function">
    <text evidence="6">Component of the Arp2/3 complex, a multiprotein complex that mediates actin polymerization upon stimulation by nucleation-promoting factor (NPF). The Arp2/3 complex mediates the formation of branched actin networks in the cytoplasm, providing the force for cell motility. In addition to its role in the cytoplasmic cytoskeleton, the Arp2/3 complex also promotes actin polymerization in the nucleus, thereby regulating gene transcription and repair of damaged DNA. The Arp2/3 complex promotes homologous recombination (HR) repair in response to DNA damage by promoting nuclear actin polymerization, leading to drive motility of double-strand breaks (DSBs).</text>
</comment>
<dbReference type="EMBL" id="JABVXQ010000013">
    <property type="protein sequence ID" value="KAF6080524.1"/>
    <property type="molecule type" value="Genomic_DNA"/>
</dbReference>
<keyword evidence="3" id="KW-0963">Cytoplasm</keyword>
<sequence length="99" mass="11100">MPAYHSSLMDPDTRLVGNMALLPIRSQFKGPAPRENQKIDGKEHKRRVQIPLEFRSAGMSRGTWKGISERQPCSLAARFCCERGTAAMDEEHNQLSLCG</sequence>
<dbReference type="GO" id="GO:0030833">
    <property type="term" value="P:regulation of actin filament polymerization"/>
    <property type="evidence" value="ECO:0007669"/>
    <property type="project" value="InterPro"/>
</dbReference>
<evidence type="ECO:0000313" key="7">
    <source>
        <dbReference type="EMBL" id="KAF6080524.1"/>
    </source>
</evidence>